<sequence>MCVVAVDCQGMIKVYDLRYITVRMMSNLGWDRGWEESSSKHNCNKNQGTTIFQPKNGYGFSSVGIDKFCKDPVTIWKSNNDSIYSNNVVFNKYKSKESEVLIYLTDGSVKKFVSFLGGNWTELDLSEITTVGISIESMDDSFAYTNVLDKAFRIFRVRDGFIFNGLYEIHGYFYGSSKYSTVWEATNEPEYADKIIVDGVCFLARPKNAAIYLRNGTIKHYSKRGSVWVERVSVTELDISSVKETCIYSNKLVNDVRTFEARDGYAFNVVNECLDGNKFEVWKTDKENEYANKIVNRGKKVTIHLANGSTKVIEKGSDGTWTKKTETFTPKTGVDLNIKSYKSSRKFDCKKVGQYVTYTPKGNNAFKLVKEDKTELWQASDASEYSDRVEVDLLDAYAEAVTVYLDDMTKVFKKDGSNKLWKEIDTSILNPVSFNIDYPYETHFYTNIIRGNFRTYSAKTGFVFNGANEYVDGKKVEIWKTDNETEYGNKIEVDLMNNDSKAVTIYFPGNMNKLFMKYNKNDPWTEIDITKIKPMLVDITDDTDTYFYSNDFDNNVRTYIAKKGFLFNHVKCGNTDIWTTSEETEYATKVEYAKRYSGILDLTIHLVNWNKKLFIKEEANNPWKEIDITILHPKSVNIDYEHETHSFTNELKNNIRTFTPKPGFTFNCANDYINDRKVDIWKTNKESEYSNKIVIHPVNNFGGKALTIHLDYDKTKVFIKSGKNDPWNEIDTTEVNPKSVNIQEQYDSYFYYNKLDNGVKIFTAKTGFSFNLVKDDNTDIWTTNKENKYSNKVVTKRNNMVIIYIGNEGTPKVFNKVTDDKWTEDTKASIEAATISFEPESSSSAATNYSKTHIYLDITSDTSSTNEFDYKKDGRYISYTAKGNRVFKLVKEGGTNIWEASDASEYSDRVEVDLLNNDAKAVTAFLGDDKSRIFIRSSTGKPWDEFDTSKVNAKTININFPCESYFYLNELQGNTRTFTAKKAFAFKAANEYVNGNAVEIWKTANGNEYANKIVNEGGNKVTINIGDNTAKVFNKGSDGTWKEDITGVIKELVLASSTQPRVKLFKANPSDDTKFLELSANECTSSATGSVVSYHIAKGVNCVQLMFDGVLLWAYDSAQYGDICPESIYHDTNTDVLVLRFQGLDLTFENTNEGWIFTESGPLAVKFHVVDPKDNNNTVELDSTQFTVTDSDDVTTFTIADGVDCIALTYGPDLLWQHDPNERGGIYPKSLDFTTSTETLVLKFDDLYMTFLKNDQGVWEYTETDTSGSGSVTTVPPLRPSSTQSRVKLLKVNPSDAADFVELDANECTSSATGSVVSYHIAKGVNCVQLMFDGVLLWAYDSAQYGDICPESIYHDTNTDVLVLRFQGLDLTFENTNEGWIFTESGPLAVKFHVVDPKDNNNAVELDSTQFTVTDSDDVTTFTIADGVDCIALTYGPDLLWQHDPNERGGIYPKSLDFTTSTETLVLKFDDLYMTFLKNDQGVWEYTETDTSGSGSVTTVPPLRPSSTQSRVKLLKVNPSDAADFVELDANECTSSATGSVVSYHIAKGVNCVQLMFDGVLLWAYDSAQYGDICPESIYHDTNTDVLVLRFQGLDLTFENTNEGWIFTESGPLAVKFHVVDPKDNNNTVELDSTQFTVTDSDDVTTFTIADGVDCIALTYGPDLLWQHDPNERGGIYPKSLDFTTSTETLVLKFDDLYMTFLKNDQGVWEYTETDTSGG</sequence>
<evidence type="ECO:0000313" key="1">
    <source>
        <dbReference type="EMBL" id="UKJ90062.2"/>
    </source>
</evidence>
<gene>
    <name evidence="1" type="ORF">MACJ_000990</name>
</gene>
<accession>A0A976M988</accession>
<dbReference type="EMBL" id="CP056068">
    <property type="protein sequence ID" value="UKJ90062.2"/>
    <property type="molecule type" value="Genomic_DNA"/>
</dbReference>
<dbReference type="Proteomes" id="UP000244803">
    <property type="component" value="Chromosome 2"/>
</dbReference>
<name>A0A976M988_THEOR</name>
<reference evidence="1" key="1">
    <citation type="submission" date="2022-07" db="EMBL/GenBank/DDBJ databases">
        <title>Evaluation of T. orientalis genome assembly methods using nanopore sequencing and analysis of variation between genomes.</title>
        <authorList>
            <person name="Yam J."/>
            <person name="Micallef M.L."/>
            <person name="Liu M."/>
            <person name="Djordjevic S.P."/>
            <person name="Bogema D.R."/>
            <person name="Jenkins C."/>
        </authorList>
    </citation>
    <scope>NUCLEOTIDE SEQUENCE</scope>
    <source>
        <strain evidence="1">Fish Creek</strain>
    </source>
</reference>
<proteinExistence type="predicted"/>
<dbReference type="Pfam" id="PF04385">
    <property type="entry name" value="FAINT"/>
    <property type="match status" value="1"/>
</dbReference>
<dbReference type="OrthoDB" id="10421218at2759"/>
<evidence type="ECO:0000313" key="2">
    <source>
        <dbReference type="Proteomes" id="UP000244803"/>
    </source>
</evidence>
<dbReference type="InterPro" id="IPR007480">
    <property type="entry name" value="DUF529"/>
</dbReference>
<protein>
    <submittedName>
        <fullName evidence="1">Uncharacterized protein</fullName>
    </submittedName>
</protein>
<organism evidence="1 2">
    <name type="scientific">Theileria orientalis</name>
    <dbReference type="NCBI Taxonomy" id="68886"/>
    <lineage>
        <taxon>Eukaryota</taxon>
        <taxon>Sar</taxon>
        <taxon>Alveolata</taxon>
        <taxon>Apicomplexa</taxon>
        <taxon>Aconoidasida</taxon>
        <taxon>Piroplasmida</taxon>
        <taxon>Theileriidae</taxon>
        <taxon>Theileria</taxon>
    </lineage>
</organism>